<keyword evidence="3" id="KW-1185">Reference proteome</keyword>
<dbReference type="STRING" id="67386.AQI95_22910"/>
<organism evidence="2 3">
    <name type="scientific">Streptomyces yokosukanensis</name>
    <dbReference type="NCBI Taxonomy" id="67386"/>
    <lineage>
        <taxon>Bacteria</taxon>
        <taxon>Bacillati</taxon>
        <taxon>Actinomycetota</taxon>
        <taxon>Actinomycetes</taxon>
        <taxon>Kitasatosporales</taxon>
        <taxon>Streptomycetaceae</taxon>
        <taxon>Streptomyces</taxon>
    </lineage>
</organism>
<gene>
    <name evidence="2" type="ORF">AQI95_22910</name>
</gene>
<dbReference type="RefSeq" id="WP_067126748.1">
    <property type="nucleotide sequence ID" value="NZ_KQ948214.1"/>
</dbReference>
<sequence>MSRIGAFPGYQVTVCDARSAFTTPERFPHAHEVVVDWPHRYLAATETDHRTVVCVMTHDPKFDVPVLAEAHRRPFAHVGPSGRSLSVLDGPIHAARGVGLPAAADERCAVGAEPVRRRSSRVPPAH</sequence>
<dbReference type="Gene3D" id="3.40.50.720">
    <property type="entry name" value="NAD(P)-binding Rossmann-like Domain"/>
    <property type="match status" value="1"/>
</dbReference>
<evidence type="ECO:0000259" key="1">
    <source>
        <dbReference type="Pfam" id="PF13478"/>
    </source>
</evidence>
<dbReference type="PANTHER" id="PTHR30388:SF4">
    <property type="entry name" value="MOLYBDENUM COFACTOR INSERTION CHAPERONE PAOD"/>
    <property type="match status" value="1"/>
</dbReference>
<dbReference type="Proteomes" id="UP000053127">
    <property type="component" value="Unassembled WGS sequence"/>
</dbReference>
<feature type="domain" description="XdhC Rossmann" evidence="1">
    <location>
        <begin position="3"/>
        <end position="79"/>
    </location>
</feature>
<dbReference type="InterPro" id="IPR027051">
    <property type="entry name" value="XdhC_Rossmann_dom"/>
</dbReference>
<dbReference type="AlphaFoldDB" id="A0A101P1U0"/>
<name>A0A101P1U0_9ACTN</name>
<comment type="caution">
    <text evidence="2">The sequence shown here is derived from an EMBL/GenBank/DDBJ whole genome shotgun (WGS) entry which is preliminary data.</text>
</comment>
<dbReference type="Pfam" id="PF13478">
    <property type="entry name" value="XdhC_C"/>
    <property type="match status" value="1"/>
</dbReference>
<dbReference type="EMBL" id="LMWN01000033">
    <property type="protein sequence ID" value="KUN03365.1"/>
    <property type="molecule type" value="Genomic_DNA"/>
</dbReference>
<reference evidence="2 3" key="1">
    <citation type="submission" date="2015-10" db="EMBL/GenBank/DDBJ databases">
        <title>Draft genome sequence of Streptomyces yokosukanensis DSM 40224, type strain for the species Streptomyces yokosukanensis.</title>
        <authorList>
            <person name="Ruckert C."/>
            <person name="Winkler A."/>
            <person name="Kalinowski J."/>
            <person name="Kampfer P."/>
            <person name="Glaeser S."/>
        </authorList>
    </citation>
    <scope>NUCLEOTIDE SEQUENCE [LARGE SCALE GENOMIC DNA]</scope>
    <source>
        <strain evidence="2 3">DSM 40224</strain>
    </source>
</reference>
<proteinExistence type="predicted"/>
<evidence type="ECO:0000313" key="3">
    <source>
        <dbReference type="Proteomes" id="UP000053127"/>
    </source>
</evidence>
<protein>
    <recommendedName>
        <fullName evidence="1">XdhC Rossmann domain-containing protein</fullName>
    </recommendedName>
</protein>
<accession>A0A101P1U0</accession>
<evidence type="ECO:0000313" key="2">
    <source>
        <dbReference type="EMBL" id="KUN03365.1"/>
    </source>
</evidence>
<dbReference type="PANTHER" id="PTHR30388">
    <property type="entry name" value="ALDEHYDE OXIDOREDUCTASE MOLYBDENUM COFACTOR ASSEMBLY PROTEIN"/>
    <property type="match status" value="1"/>
</dbReference>
<dbReference type="InterPro" id="IPR052698">
    <property type="entry name" value="MoCofactor_Util/Proc"/>
</dbReference>